<dbReference type="AlphaFoldDB" id="B7Q7J0"/>
<protein>
    <submittedName>
        <fullName evidence="2 3">Uncharacterized protein</fullName>
    </submittedName>
</protein>
<dbReference type="VEuPathDB" id="VectorBase:ISCI011289"/>
<dbReference type="EMBL" id="ABJB010201241">
    <property type="status" value="NOT_ANNOTATED_CDS"/>
    <property type="molecule type" value="Genomic_DNA"/>
</dbReference>
<feature type="region of interest" description="Disordered" evidence="1">
    <location>
        <begin position="36"/>
        <end position="69"/>
    </location>
</feature>
<evidence type="ECO:0000313" key="4">
    <source>
        <dbReference type="Proteomes" id="UP000001555"/>
    </source>
</evidence>
<proteinExistence type="predicted"/>
<organism>
    <name type="scientific">Ixodes scapularis</name>
    <name type="common">Black-legged tick</name>
    <name type="synonym">Deer tick</name>
    <dbReference type="NCBI Taxonomy" id="6945"/>
    <lineage>
        <taxon>Eukaryota</taxon>
        <taxon>Metazoa</taxon>
        <taxon>Ecdysozoa</taxon>
        <taxon>Arthropoda</taxon>
        <taxon>Chelicerata</taxon>
        <taxon>Arachnida</taxon>
        <taxon>Acari</taxon>
        <taxon>Parasitiformes</taxon>
        <taxon>Ixodida</taxon>
        <taxon>Ixodoidea</taxon>
        <taxon>Ixodidae</taxon>
        <taxon>Ixodinae</taxon>
        <taxon>Ixodes</taxon>
    </lineage>
</organism>
<evidence type="ECO:0000256" key="1">
    <source>
        <dbReference type="SAM" id="MobiDB-lite"/>
    </source>
</evidence>
<dbReference type="HOGENOM" id="CLU_2778689_0_0_1"/>
<sequence>MCCGVTRARLGRNGVGWPCAPDAPVRRTGAATRGYCAHGPRGDPATFDTGPGSSPEVEELCDEPRTRWS</sequence>
<evidence type="ECO:0000313" key="2">
    <source>
        <dbReference type="EMBL" id="EEC14812.1"/>
    </source>
</evidence>
<dbReference type="EnsemblMetazoa" id="ISCW011289-RA">
    <property type="protein sequence ID" value="ISCW011289-PA"/>
    <property type="gene ID" value="ISCW011289"/>
</dbReference>
<keyword evidence="4" id="KW-1185">Reference proteome</keyword>
<dbReference type="VEuPathDB" id="VectorBase:ISCW011289"/>
<gene>
    <name evidence="2" type="ORF">IscW_ISCW011289</name>
</gene>
<reference evidence="2 4" key="1">
    <citation type="submission" date="2008-03" db="EMBL/GenBank/DDBJ databases">
        <title>Annotation of Ixodes scapularis.</title>
        <authorList>
            <consortium name="Ixodes scapularis Genome Project Consortium"/>
            <person name="Caler E."/>
            <person name="Hannick L.I."/>
            <person name="Bidwell S."/>
            <person name="Joardar V."/>
            <person name="Thiagarajan M."/>
            <person name="Amedeo P."/>
            <person name="Galinsky K.J."/>
            <person name="Schobel S."/>
            <person name="Inman J."/>
            <person name="Hostetler J."/>
            <person name="Miller J."/>
            <person name="Hammond M."/>
            <person name="Megy K."/>
            <person name="Lawson D."/>
            <person name="Kodira C."/>
            <person name="Sutton G."/>
            <person name="Meyer J."/>
            <person name="Hill C.A."/>
            <person name="Birren B."/>
            <person name="Nene V."/>
            <person name="Collins F."/>
            <person name="Alarcon-Chaidez F."/>
            <person name="Wikel S."/>
            <person name="Strausberg R."/>
        </authorList>
    </citation>
    <scope>NUCLEOTIDE SEQUENCE [LARGE SCALE GENOMIC DNA]</scope>
    <source>
        <strain evidence="4">Wikel</strain>
        <strain evidence="2">Wikel colony</strain>
    </source>
</reference>
<dbReference type="InParanoid" id="B7Q7J0"/>
<dbReference type="EMBL" id="DS875680">
    <property type="protein sequence ID" value="EEC14812.1"/>
    <property type="molecule type" value="Genomic_DNA"/>
</dbReference>
<dbReference type="Proteomes" id="UP000001555">
    <property type="component" value="Unassembled WGS sequence"/>
</dbReference>
<evidence type="ECO:0000313" key="3">
    <source>
        <dbReference type="EnsemblMetazoa" id="ISCW011289-PA"/>
    </source>
</evidence>
<dbReference type="PaxDb" id="6945-B7Q7J0"/>
<name>B7Q7J0_IXOSC</name>
<accession>B7Q7J0</accession>
<reference evidence="3" key="2">
    <citation type="submission" date="2020-05" db="UniProtKB">
        <authorList>
            <consortium name="EnsemblMetazoa"/>
        </authorList>
    </citation>
    <scope>IDENTIFICATION</scope>
    <source>
        <strain evidence="3">wikel</strain>
    </source>
</reference>